<dbReference type="PANTHER" id="PTHR43787">
    <property type="entry name" value="FEMO COFACTOR BIOSYNTHESIS PROTEIN NIFB-RELATED"/>
    <property type="match status" value="1"/>
</dbReference>
<dbReference type="SUPFAM" id="SSF102114">
    <property type="entry name" value="Radical SAM enzymes"/>
    <property type="match status" value="1"/>
</dbReference>
<evidence type="ECO:0000256" key="3">
    <source>
        <dbReference type="ARBA" id="ARBA00022691"/>
    </source>
</evidence>
<dbReference type="CDD" id="cd21122">
    <property type="entry name" value="SPASM_rSAM"/>
    <property type="match status" value="1"/>
</dbReference>
<evidence type="ECO:0000259" key="7">
    <source>
        <dbReference type="PROSITE" id="PS51918"/>
    </source>
</evidence>
<reference evidence="8 9" key="1">
    <citation type="submission" date="2015-09" db="EMBL/GenBank/DDBJ databases">
        <title>Genome sequence of Oxobacter pfennigii DSM 3222.</title>
        <authorList>
            <person name="Poehlein A."/>
            <person name="Bengelsdorf F.R."/>
            <person name="Schiel-Bengelsdorf B."/>
            <person name="Duerre P."/>
            <person name="Daniel R."/>
        </authorList>
    </citation>
    <scope>NUCLEOTIDE SEQUENCE [LARGE SCALE GENOMIC DNA]</scope>
    <source>
        <strain evidence="8 9">DSM 3222</strain>
    </source>
</reference>
<dbReference type="EC" id="1.1.99.38" evidence="8"/>
<feature type="domain" description="Radical SAM core" evidence="7">
    <location>
        <begin position="1"/>
        <end position="211"/>
    </location>
</feature>
<dbReference type="Gene3D" id="3.20.20.70">
    <property type="entry name" value="Aldolase class I"/>
    <property type="match status" value="1"/>
</dbReference>
<dbReference type="SFLD" id="SFLDS00029">
    <property type="entry name" value="Radical_SAM"/>
    <property type="match status" value="1"/>
</dbReference>
<sequence>MRKYKRIYVEVTNVCNLSCDFCPENKRSPGFISVAGFEYTLKKISPYTNTIYLHVMGEPLLHPDLGELLDKAYIHGFRVNITTNGTLIKKSKDILINKKSLKLVNFSLHSFDSNETLDSNNYFEDIFDFIRASQQEKRIMISLRLWNAEDMEKGEYKSHETLKRLEKEFCIDYNLEKRFMNERSLRLSPNVILSKASRFDWPDMESENTGDSGFCYGLRNQFGILVDGTVVPCCLDSKGSINLGNIYKTEMADIINSGRALNIYNGFSKRKVVEDLCKRCGYRKRFNMTE</sequence>
<dbReference type="CDD" id="cd01335">
    <property type="entry name" value="Radical_SAM"/>
    <property type="match status" value="1"/>
</dbReference>
<dbReference type="PROSITE" id="PS51918">
    <property type="entry name" value="RADICAL_SAM"/>
    <property type="match status" value="1"/>
</dbReference>
<dbReference type="Pfam" id="PF04055">
    <property type="entry name" value="Radical_SAM"/>
    <property type="match status" value="1"/>
</dbReference>
<keyword evidence="8" id="KW-0560">Oxidoreductase</keyword>
<dbReference type="GO" id="GO:0051539">
    <property type="term" value="F:4 iron, 4 sulfur cluster binding"/>
    <property type="evidence" value="ECO:0007669"/>
    <property type="project" value="UniProtKB-KW"/>
</dbReference>
<accession>A0A0P9AIJ4</accession>
<evidence type="ECO:0000256" key="1">
    <source>
        <dbReference type="ARBA" id="ARBA00001966"/>
    </source>
</evidence>
<dbReference type="PROSITE" id="PS01305">
    <property type="entry name" value="MOAA_NIFB_PQQE"/>
    <property type="match status" value="1"/>
</dbReference>
<organism evidence="8 9">
    <name type="scientific">Oxobacter pfennigii</name>
    <dbReference type="NCBI Taxonomy" id="36849"/>
    <lineage>
        <taxon>Bacteria</taxon>
        <taxon>Bacillati</taxon>
        <taxon>Bacillota</taxon>
        <taxon>Clostridia</taxon>
        <taxon>Eubacteriales</taxon>
        <taxon>Clostridiaceae</taxon>
        <taxon>Oxobacter</taxon>
    </lineage>
</organism>
<name>A0A0P9AIJ4_9CLOT</name>
<keyword evidence="5" id="KW-0408">Iron</keyword>
<evidence type="ECO:0000256" key="5">
    <source>
        <dbReference type="ARBA" id="ARBA00023004"/>
    </source>
</evidence>
<dbReference type="Proteomes" id="UP000050326">
    <property type="component" value="Unassembled WGS sequence"/>
</dbReference>
<evidence type="ECO:0000313" key="8">
    <source>
        <dbReference type="EMBL" id="KPU45290.1"/>
    </source>
</evidence>
<evidence type="ECO:0000256" key="2">
    <source>
        <dbReference type="ARBA" id="ARBA00022485"/>
    </source>
</evidence>
<evidence type="ECO:0000313" key="9">
    <source>
        <dbReference type="Proteomes" id="UP000050326"/>
    </source>
</evidence>
<dbReference type="EMBL" id="LKET01000026">
    <property type="protein sequence ID" value="KPU45290.1"/>
    <property type="molecule type" value="Genomic_DNA"/>
</dbReference>
<evidence type="ECO:0000256" key="6">
    <source>
        <dbReference type="ARBA" id="ARBA00023014"/>
    </source>
</evidence>
<dbReference type="InterPro" id="IPR023885">
    <property type="entry name" value="4Fe4S-binding_SPASM_dom"/>
</dbReference>
<keyword evidence="3" id="KW-0949">S-adenosyl-L-methionine</keyword>
<dbReference type="Pfam" id="PF13186">
    <property type="entry name" value="SPASM"/>
    <property type="match status" value="1"/>
</dbReference>
<dbReference type="InterPro" id="IPR013785">
    <property type="entry name" value="Aldolase_TIM"/>
</dbReference>
<comment type="cofactor">
    <cofactor evidence="1">
        <name>[4Fe-4S] cluster</name>
        <dbReference type="ChEBI" id="CHEBI:49883"/>
    </cofactor>
</comment>
<comment type="caution">
    <text evidence="8">The sequence shown here is derived from an EMBL/GenBank/DDBJ whole genome shotgun (WGS) entry which is preliminary data.</text>
</comment>
<dbReference type="PATRIC" id="fig|36849.3.peg.1262"/>
<dbReference type="GO" id="GO:0046872">
    <property type="term" value="F:metal ion binding"/>
    <property type="evidence" value="ECO:0007669"/>
    <property type="project" value="UniProtKB-KW"/>
</dbReference>
<dbReference type="GO" id="GO:0016491">
    <property type="term" value="F:oxidoreductase activity"/>
    <property type="evidence" value="ECO:0007669"/>
    <property type="project" value="UniProtKB-KW"/>
</dbReference>
<keyword evidence="6" id="KW-0411">Iron-sulfur</keyword>
<dbReference type="AlphaFoldDB" id="A0A0P9AIJ4"/>
<dbReference type="SFLD" id="SFLDG01067">
    <property type="entry name" value="SPASM/twitch_domain_containing"/>
    <property type="match status" value="1"/>
</dbReference>
<keyword evidence="2" id="KW-0004">4Fe-4S</keyword>
<evidence type="ECO:0000256" key="4">
    <source>
        <dbReference type="ARBA" id="ARBA00022723"/>
    </source>
</evidence>
<protein>
    <submittedName>
        <fullName evidence="8">S-adenosyl-L-methionine-dependent 2-deoxy-scyllo-inosamine dehydrogenase</fullName>
        <ecNumber evidence="8">1.1.99.38</ecNumber>
    </submittedName>
</protein>
<dbReference type="InterPro" id="IPR058240">
    <property type="entry name" value="rSAM_sf"/>
</dbReference>
<gene>
    <name evidence="8" type="primary">btrN</name>
    <name evidence="8" type="ORF">OXPF_11830</name>
</gene>
<proteinExistence type="predicted"/>
<dbReference type="InterPro" id="IPR000385">
    <property type="entry name" value="MoaA_NifB_PqqE_Fe-S-bd_CS"/>
</dbReference>
<dbReference type="STRING" id="36849.OXPF_11830"/>
<keyword evidence="9" id="KW-1185">Reference proteome</keyword>
<dbReference type="PANTHER" id="PTHR43787:SF10">
    <property type="entry name" value="COFACTOR MODIFYING PROTEIN"/>
    <property type="match status" value="1"/>
</dbReference>
<dbReference type="InterPro" id="IPR007197">
    <property type="entry name" value="rSAM"/>
</dbReference>
<keyword evidence="4" id="KW-0479">Metal-binding</keyword>
<dbReference type="OrthoDB" id="9805809at2"/>